<dbReference type="PANTHER" id="PTHR30632">
    <property type="entry name" value="MOLYBDATE-BINDING PERIPLASMIC PROTEIN"/>
    <property type="match status" value="1"/>
</dbReference>
<dbReference type="NCBIfam" id="NF002917">
    <property type="entry name" value="PRK03537.1-3"/>
    <property type="match status" value="1"/>
</dbReference>
<dbReference type="Pfam" id="PF13531">
    <property type="entry name" value="SBP_bac_11"/>
    <property type="match status" value="1"/>
</dbReference>
<dbReference type="InterPro" id="IPR050682">
    <property type="entry name" value="ModA/WtpA"/>
</dbReference>
<keyword evidence="3 4" id="KW-0732">Signal</keyword>
<feature type="chain" id="PRO_5047525717" evidence="4">
    <location>
        <begin position="23"/>
        <end position="267"/>
    </location>
</feature>
<keyword evidence="2" id="KW-0479">Metal-binding</keyword>
<evidence type="ECO:0000256" key="4">
    <source>
        <dbReference type="SAM" id="SignalP"/>
    </source>
</evidence>
<protein>
    <submittedName>
        <fullName evidence="5">Molybdate ABC transporter substrate-binding protein</fullName>
    </submittedName>
</protein>
<name>A0ABS1SYD3_9GAMM</name>
<reference evidence="5 6" key="1">
    <citation type="submission" date="2021-01" db="EMBL/GenBank/DDBJ databases">
        <title>Genome sequence of Shewanella schlegeliana JCM 11561.</title>
        <authorList>
            <person name="Zhang H."/>
            <person name="Li C."/>
        </authorList>
    </citation>
    <scope>NUCLEOTIDE SEQUENCE [LARGE SCALE GENOMIC DNA]</scope>
    <source>
        <strain evidence="5 6">JCM 11561</strain>
    </source>
</reference>
<keyword evidence="6" id="KW-1185">Reference proteome</keyword>
<dbReference type="Gene3D" id="3.40.190.10">
    <property type="entry name" value="Periplasmic binding protein-like II"/>
    <property type="match status" value="2"/>
</dbReference>
<accession>A0ABS1SYD3</accession>
<dbReference type="EMBL" id="JAESVD010000003">
    <property type="protein sequence ID" value="MBL4912874.1"/>
    <property type="molecule type" value="Genomic_DNA"/>
</dbReference>
<comment type="caution">
    <text evidence="5">The sequence shown here is derived from an EMBL/GenBank/DDBJ whole genome shotgun (WGS) entry which is preliminary data.</text>
</comment>
<dbReference type="SUPFAM" id="SSF53850">
    <property type="entry name" value="Periplasmic binding protein-like II"/>
    <property type="match status" value="1"/>
</dbReference>
<organism evidence="5 6">
    <name type="scientific">Shewanella schlegeliana</name>
    <dbReference type="NCBI Taxonomy" id="190308"/>
    <lineage>
        <taxon>Bacteria</taxon>
        <taxon>Pseudomonadati</taxon>
        <taxon>Pseudomonadota</taxon>
        <taxon>Gammaproteobacteria</taxon>
        <taxon>Alteromonadales</taxon>
        <taxon>Shewanellaceae</taxon>
        <taxon>Shewanella</taxon>
    </lineage>
</organism>
<dbReference type="NCBIfam" id="TIGR01256">
    <property type="entry name" value="modA"/>
    <property type="match status" value="1"/>
</dbReference>
<dbReference type="InterPro" id="IPR005950">
    <property type="entry name" value="ModA"/>
</dbReference>
<dbReference type="PANTHER" id="PTHR30632:SF0">
    <property type="entry name" value="SULFATE-BINDING PROTEIN"/>
    <property type="match status" value="1"/>
</dbReference>
<evidence type="ECO:0000313" key="6">
    <source>
        <dbReference type="Proteomes" id="UP000604898"/>
    </source>
</evidence>
<evidence type="ECO:0000256" key="1">
    <source>
        <dbReference type="ARBA" id="ARBA00009175"/>
    </source>
</evidence>
<gene>
    <name evidence="5" type="ORF">JMA39_06950</name>
</gene>
<feature type="signal peptide" evidence="4">
    <location>
        <begin position="1"/>
        <end position="22"/>
    </location>
</feature>
<evidence type="ECO:0000256" key="3">
    <source>
        <dbReference type="ARBA" id="ARBA00022729"/>
    </source>
</evidence>
<evidence type="ECO:0000313" key="5">
    <source>
        <dbReference type="EMBL" id="MBL4912874.1"/>
    </source>
</evidence>
<dbReference type="Proteomes" id="UP000604898">
    <property type="component" value="Unassembled WGS sequence"/>
</dbReference>
<proteinExistence type="inferred from homology"/>
<comment type="similarity">
    <text evidence="1">Belongs to the bacterial solute-binding protein ModA family.</text>
</comment>
<evidence type="ECO:0000256" key="2">
    <source>
        <dbReference type="ARBA" id="ARBA00022723"/>
    </source>
</evidence>
<sequence length="267" mass="28591">MEKIMKKWILVSLLVLPVVANADPIELRAAGSLKNAMNDIVTAYQQTSEQKVHADYGPSGLLRKRIETGEGGGVFASANMKHPQTLKAAGKGGSVVMFARNQMCAIAQPNVKVNSEGILAVMLDPNVRVGTSTPKADPSGDYAWKIFAKADALKPGAKAQLEQKALQLTGGEKSAKAPKGCNTYAWVMENNRADVFLTYCTNAVLAQKEVTDLQIVQMPAPLAVGANYGLIVLDDAQADAWKLAMYILSEPGQTILANYGFDAPLKQ</sequence>